<evidence type="ECO:0008006" key="12">
    <source>
        <dbReference type="Google" id="ProtNLM"/>
    </source>
</evidence>
<dbReference type="GO" id="GO:0005634">
    <property type="term" value="C:nucleus"/>
    <property type="evidence" value="ECO:0007669"/>
    <property type="project" value="UniProtKB-SubCell"/>
</dbReference>
<accession>A0A9N9WKC5</accession>
<dbReference type="PROSITE" id="PS50082">
    <property type="entry name" value="WD_REPEATS_2"/>
    <property type="match status" value="1"/>
</dbReference>
<sequence length="376" mass="43673">MSCIAANNFLLIVARDLHLDCYNHKEHSYFDISKKPEENDDHICDITLSSDNKYLAIITSVSKKLIIYDLPQMTEFKCFILPRSASKIRFSSDNANILVADKSGDVLIYDFIDGNSGTKLLGHLSLLLDVLQTYNNKYIITCDRDEKIRVSCYPNTYNIQTYCLGHKEFVNHIEILPHNDKFLTSSSGDGTVICWDYENGKLCYTINAYLDVDDNKLSENFYKIMDEEGVEISRLPIVHYTITKLDKKSSLIASMIHSFNKILIYKLETNDNQFKHQKEEMLLLKRFPAAMVFIKGALLLYDDVDYIVSIMSIINCNDKITFQIDKKITMFEDKIVTFNSRLSLDAIKILYKRKFDNVQEYQERKKQRIEKLSKLI</sequence>
<evidence type="ECO:0000256" key="6">
    <source>
        <dbReference type="ARBA" id="ARBA00093337"/>
    </source>
</evidence>
<dbReference type="Pfam" id="PF00400">
    <property type="entry name" value="WD40"/>
    <property type="match status" value="1"/>
</dbReference>
<dbReference type="PANTHER" id="PTHR16288">
    <property type="entry name" value="WD40 REPEAT PROTEIN 4"/>
    <property type="match status" value="1"/>
</dbReference>
<dbReference type="EMBL" id="OU893338">
    <property type="protein sequence ID" value="CAG9795082.1"/>
    <property type="molecule type" value="Genomic_DNA"/>
</dbReference>
<dbReference type="OrthoDB" id="371245at2759"/>
<comment type="pathway">
    <text evidence="8">tRNA modification; N(7)-methylguanine-tRNA biosynthesis.</text>
</comment>
<name>A0A9N9WKC5_9NEOP</name>
<dbReference type="InterPro" id="IPR036322">
    <property type="entry name" value="WD40_repeat_dom_sf"/>
</dbReference>
<evidence type="ECO:0000256" key="3">
    <source>
        <dbReference type="ARBA" id="ARBA00022694"/>
    </source>
</evidence>
<keyword evidence="3 8" id="KW-0819">tRNA processing</keyword>
<evidence type="ECO:0000256" key="1">
    <source>
        <dbReference type="ARBA" id="ARBA00004123"/>
    </source>
</evidence>
<organism evidence="10 11">
    <name type="scientific">Diatraea saccharalis</name>
    <name type="common">sugarcane borer</name>
    <dbReference type="NCBI Taxonomy" id="40085"/>
    <lineage>
        <taxon>Eukaryota</taxon>
        <taxon>Metazoa</taxon>
        <taxon>Ecdysozoa</taxon>
        <taxon>Arthropoda</taxon>
        <taxon>Hexapoda</taxon>
        <taxon>Insecta</taxon>
        <taxon>Pterygota</taxon>
        <taxon>Neoptera</taxon>
        <taxon>Endopterygota</taxon>
        <taxon>Lepidoptera</taxon>
        <taxon>Glossata</taxon>
        <taxon>Ditrysia</taxon>
        <taxon>Pyraloidea</taxon>
        <taxon>Crambidae</taxon>
        <taxon>Crambinae</taxon>
        <taxon>Diatraea</taxon>
    </lineage>
</organism>
<feature type="repeat" description="WD" evidence="9">
    <location>
        <begin position="163"/>
        <end position="205"/>
    </location>
</feature>
<dbReference type="InterPro" id="IPR001680">
    <property type="entry name" value="WD40_rpt"/>
</dbReference>
<dbReference type="PANTHER" id="PTHR16288:SF0">
    <property type="entry name" value="TRNA (GUANINE-N(7)-)-METHYLTRANSFERASE NON-CATALYTIC SUBUNIT WDR4"/>
    <property type="match status" value="1"/>
</dbReference>
<dbReference type="InterPro" id="IPR028884">
    <property type="entry name" value="Trm82"/>
</dbReference>
<dbReference type="AlphaFoldDB" id="A0A9N9WKC5"/>
<comment type="subunit">
    <text evidence="7">Forms a heterodimer with the catalytic subunit Mettl1. Interacts with mei-P26 and weakly interacts with bgcn; required for the function or formation of the mei-P26-bgcn-bam-sxl complex. Interacts with nanos; may be involved in mei-P26-dependent derepression of the BMP signaling pathway. Interacts with Myc; the interaction may be mediated by mei-P26 and may be involved in the regulation of ribosome biogenesis.</text>
</comment>
<evidence type="ECO:0000256" key="5">
    <source>
        <dbReference type="ARBA" id="ARBA00023242"/>
    </source>
</evidence>
<comment type="subcellular location">
    <subcellularLocation>
        <location evidence="1 8">Nucleus</location>
    </subcellularLocation>
</comment>
<dbReference type="SUPFAM" id="SSF50978">
    <property type="entry name" value="WD40 repeat-like"/>
    <property type="match status" value="1"/>
</dbReference>
<dbReference type="InterPro" id="IPR015943">
    <property type="entry name" value="WD40/YVTN_repeat-like_dom_sf"/>
</dbReference>
<dbReference type="HAMAP" id="MF_03056">
    <property type="entry name" value="TRM82"/>
    <property type="match status" value="1"/>
</dbReference>
<dbReference type="GO" id="GO:0043527">
    <property type="term" value="C:tRNA methyltransferase complex"/>
    <property type="evidence" value="ECO:0007669"/>
    <property type="project" value="TreeGrafter"/>
</dbReference>
<keyword evidence="11" id="KW-1185">Reference proteome</keyword>
<evidence type="ECO:0000256" key="8">
    <source>
        <dbReference type="HAMAP-Rule" id="MF_03056"/>
    </source>
</evidence>
<keyword evidence="4 8" id="KW-0677">Repeat</keyword>
<proteinExistence type="inferred from homology"/>
<evidence type="ECO:0000256" key="9">
    <source>
        <dbReference type="PROSITE-ProRule" id="PRU00221"/>
    </source>
</evidence>
<dbReference type="SMART" id="SM00320">
    <property type="entry name" value="WD40"/>
    <property type="match status" value="4"/>
</dbReference>
<protein>
    <recommendedName>
        <fullName evidence="12">tRNA (guanine-N(7)-)-methyltransferase non-catalytic subunit wuho</fullName>
    </recommendedName>
</protein>
<dbReference type="Proteomes" id="UP001153714">
    <property type="component" value="Chromosome 7"/>
</dbReference>
<keyword evidence="5 8" id="KW-0539">Nucleus</keyword>
<comment type="function">
    <text evidence="6">Required for the Mettl1-dependent formation of N(7)-methylguanine at position 46 (m7G46) in tRNA. In the Mettl1-wuho methyltransferase complex, it is required to stabilize and induce conformational changes of the catalytic subunit. Required for binding of nanos mRNA and repression of translation by the mei-P26-bgcn-bam-sxl complex. May cooperate with mei-P26 and nanos to derepress the BMP signaling pathway. May cooperate with mei-P26 to suppress expression of a subset of microRNAs. May cooperate with mei-P26 to regulate bam expression levels in germline cells during gametogenesis. Required to promote mitosis to meiosis transition during gametogenesis. May regulate germline cell division in part by regulating ribosome biogenesis.</text>
</comment>
<reference evidence="10" key="2">
    <citation type="submission" date="2022-10" db="EMBL/GenBank/DDBJ databases">
        <authorList>
            <consortium name="ENA_rothamsted_submissions"/>
            <consortium name="culmorum"/>
            <person name="King R."/>
        </authorList>
    </citation>
    <scope>NUCLEOTIDE SEQUENCE</scope>
</reference>
<comment type="similarity">
    <text evidence="8">Belongs to the WD repeat TRM82 family.</text>
</comment>
<evidence type="ECO:0000313" key="10">
    <source>
        <dbReference type="EMBL" id="CAG9795082.1"/>
    </source>
</evidence>
<keyword evidence="2 8" id="KW-0853">WD repeat</keyword>
<dbReference type="Gene3D" id="2.130.10.10">
    <property type="entry name" value="YVTN repeat-like/Quinoprotein amine dehydrogenase"/>
    <property type="match status" value="1"/>
</dbReference>
<comment type="function">
    <text evidence="8">Required for the formation of N(7)-methylguanine at position 46 (m7G46) in tRNA. In the complex, it is required to stabilize and induce conformational changes of the catalytic subunit.</text>
</comment>
<dbReference type="GO" id="GO:0106004">
    <property type="term" value="P:tRNA (guanine-N7)-methylation"/>
    <property type="evidence" value="ECO:0007669"/>
    <property type="project" value="UniProtKB-UniRule"/>
</dbReference>
<evidence type="ECO:0000256" key="2">
    <source>
        <dbReference type="ARBA" id="ARBA00022574"/>
    </source>
</evidence>
<gene>
    <name evidence="10" type="ORF">DIATSA_LOCUS12391</name>
</gene>
<reference evidence="10" key="1">
    <citation type="submission" date="2021-12" db="EMBL/GenBank/DDBJ databases">
        <authorList>
            <person name="King R."/>
        </authorList>
    </citation>
    <scope>NUCLEOTIDE SEQUENCE</scope>
</reference>
<evidence type="ECO:0000256" key="7">
    <source>
        <dbReference type="ARBA" id="ARBA00093542"/>
    </source>
</evidence>
<evidence type="ECO:0000313" key="11">
    <source>
        <dbReference type="Proteomes" id="UP001153714"/>
    </source>
</evidence>
<evidence type="ECO:0000256" key="4">
    <source>
        <dbReference type="ARBA" id="ARBA00022737"/>
    </source>
</evidence>
<dbReference type="GO" id="GO:0005829">
    <property type="term" value="C:cytosol"/>
    <property type="evidence" value="ECO:0007669"/>
    <property type="project" value="TreeGrafter"/>
</dbReference>